<evidence type="ECO:0000256" key="1">
    <source>
        <dbReference type="SAM" id="MobiDB-lite"/>
    </source>
</evidence>
<keyword evidence="3" id="KW-1185">Reference proteome</keyword>
<feature type="compositionally biased region" description="Low complexity" evidence="1">
    <location>
        <begin position="312"/>
        <end position="329"/>
    </location>
</feature>
<dbReference type="Proteomes" id="UP001345013">
    <property type="component" value="Unassembled WGS sequence"/>
</dbReference>
<feature type="compositionally biased region" description="Polar residues" evidence="1">
    <location>
        <begin position="162"/>
        <end position="176"/>
    </location>
</feature>
<feature type="region of interest" description="Disordered" evidence="1">
    <location>
        <begin position="411"/>
        <end position="537"/>
    </location>
</feature>
<reference evidence="2 3" key="1">
    <citation type="submission" date="2023-08" db="EMBL/GenBank/DDBJ databases">
        <title>Black Yeasts Isolated from many extreme environments.</title>
        <authorList>
            <person name="Coleine C."/>
            <person name="Stajich J.E."/>
            <person name="Selbmann L."/>
        </authorList>
    </citation>
    <scope>NUCLEOTIDE SEQUENCE [LARGE SCALE GENOMIC DNA]</scope>
    <source>
        <strain evidence="2 3">CCFEE 5885</strain>
    </source>
</reference>
<accession>A0ABR0K3G4</accession>
<feature type="region of interest" description="Disordered" evidence="1">
    <location>
        <begin position="553"/>
        <end position="574"/>
    </location>
</feature>
<protein>
    <recommendedName>
        <fullName evidence="4">Developmental regulatory protein wetA</fullName>
    </recommendedName>
</protein>
<name>A0ABR0K3G4_9EURO</name>
<gene>
    <name evidence="2" type="ORF">LTR24_007399</name>
</gene>
<evidence type="ECO:0000313" key="3">
    <source>
        <dbReference type="Proteomes" id="UP001345013"/>
    </source>
</evidence>
<sequence length="604" mass="67337">MSLASSPDCFERPEDKALSLLFQSADQQVHSSFDEFFDGEFYGCSGDEGIKQEHENTDDLFAVNSFNLANGHDSIHAATSHAEQSPPQPWRKGVWCLNQKPGSQLVVGKTRKANNAPPSIVSPAHLIANDNFASRSPRSTTQPYQTKSFSPDRLQIPHCWTPSGQQSPSRDMSLSPSPMYSRAFVDGRNGYVDAWQQDFQNISLQLNDDYLDAYGIPGNQFAEHPSHTSGRARRAYVTNNSTKMEQIRSATMHHLDRPRQDAARAANQNLASILNANLDATNRNMFSEPPDRNDMSYRFITEDLPPMSDWTSESPNSSNNSHNSHFSNISVESGHNGLYNTVPPQNWWSPPNALGQAHSPQARRDHYPELVQPKPRRATHHVLNHGDTHDEALGINYSSSEEIGVAIPYQPADLQPSSMPPTHAGYQSARPVHPNALSSYPALPPPVQNFPGPNSSPFTTPRRRARNISRSPSPPMSPTHRSSRSTRQRSPSRRDPSQHRRKSIHKPGPVRDAETPRHRSTSRPPRTPKTPKVPGYGFQIDFVNFTPRDASKLLNDVAPSGSSKTRLRREQEARERRKKLSEAALQAVRRAGGDVEALERAILT</sequence>
<evidence type="ECO:0008006" key="4">
    <source>
        <dbReference type="Google" id="ProtNLM"/>
    </source>
</evidence>
<comment type="caution">
    <text evidence="2">The sequence shown here is derived from an EMBL/GenBank/DDBJ whole genome shotgun (WGS) entry which is preliminary data.</text>
</comment>
<feature type="region of interest" description="Disordered" evidence="1">
    <location>
        <begin position="306"/>
        <end position="329"/>
    </location>
</feature>
<organism evidence="2 3">
    <name type="scientific">Lithohypha guttulata</name>
    <dbReference type="NCBI Taxonomy" id="1690604"/>
    <lineage>
        <taxon>Eukaryota</taxon>
        <taxon>Fungi</taxon>
        <taxon>Dikarya</taxon>
        <taxon>Ascomycota</taxon>
        <taxon>Pezizomycotina</taxon>
        <taxon>Eurotiomycetes</taxon>
        <taxon>Chaetothyriomycetidae</taxon>
        <taxon>Chaetothyriales</taxon>
        <taxon>Trichomeriaceae</taxon>
        <taxon>Lithohypha</taxon>
    </lineage>
</organism>
<dbReference type="EMBL" id="JAVRRG010000110">
    <property type="protein sequence ID" value="KAK5084911.1"/>
    <property type="molecule type" value="Genomic_DNA"/>
</dbReference>
<feature type="compositionally biased region" description="Polar residues" evidence="1">
    <location>
        <begin position="133"/>
        <end position="149"/>
    </location>
</feature>
<feature type="region of interest" description="Disordered" evidence="1">
    <location>
        <begin position="133"/>
        <end position="176"/>
    </location>
</feature>
<evidence type="ECO:0000313" key="2">
    <source>
        <dbReference type="EMBL" id="KAK5084911.1"/>
    </source>
</evidence>
<proteinExistence type="predicted"/>
<feature type="compositionally biased region" description="Basic residues" evidence="1">
    <location>
        <begin position="481"/>
        <end position="491"/>
    </location>
</feature>